<feature type="binding site" description="in other chain" evidence="5">
    <location>
        <begin position="88"/>
        <end position="91"/>
    </location>
    <ligand>
        <name>phosphate</name>
        <dbReference type="ChEBI" id="CHEBI:43474"/>
        <note>ligand shared between dimeric partners</note>
    </ligand>
</feature>
<feature type="binding site" description="in other chain" evidence="5">
    <location>
        <begin position="204"/>
        <end position="205"/>
    </location>
    <ligand>
        <name>a purine D-ribonucleoside</name>
        <dbReference type="ChEBI" id="CHEBI:142355"/>
        <note>ligand shared between dimeric partners</note>
    </ligand>
</feature>
<comment type="catalytic activity">
    <reaction evidence="5">
        <text>a purine 2'-deoxy-D-ribonucleoside + phosphate = a purine nucleobase + 2-deoxy-alpha-D-ribose 1-phosphate</text>
        <dbReference type="Rhea" id="RHEA:36431"/>
        <dbReference type="ChEBI" id="CHEBI:26386"/>
        <dbReference type="ChEBI" id="CHEBI:43474"/>
        <dbReference type="ChEBI" id="CHEBI:57259"/>
        <dbReference type="ChEBI" id="CHEBI:142361"/>
        <dbReference type="EC" id="2.4.2.1"/>
    </reaction>
</comment>
<proteinExistence type="inferred from homology"/>
<comment type="catalytic activity">
    <reaction evidence="5">
        <text>a purine D-ribonucleoside + phosphate = a purine nucleobase + alpha-D-ribose 1-phosphate</text>
        <dbReference type="Rhea" id="RHEA:19805"/>
        <dbReference type="ChEBI" id="CHEBI:26386"/>
        <dbReference type="ChEBI" id="CHEBI:43474"/>
        <dbReference type="ChEBI" id="CHEBI:57720"/>
        <dbReference type="ChEBI" id="CHEBI:142355"/>
        <dbReference type="EC" id="2.4.2.1"/>
    </reaction>
</comment>
<dbReference type="STRING" id="1616.IV73_GL000989"/>
<name>A0A0R2JC40_9LACO</name>
<evidence type="ECO:0000313" key="7">
    <source>
        <dbReference type="EMBL" id="KRN74866.1"/>
    </source>
</evidence>
<dbReference type="NCBIfam" id="NF004489">
    <property type="entry name" value="PRK05819.1"/>
    <property type="match status" value="1"/>
</dbReference>
<dbReference type="HAMAP" id="MF_01627">
    <property type="entry name" value="Pur_nucleosid_phosp"/>
    <property type="match status" value="1"/>
</dbReference>
<dbReference type="InterPro" id="IPR018016">
    <property type="entry name" value="Nucleoside_phosphorylase_CS"/>
</dbReference>
<keyword evidence="3 5" id="KW-0808">Transferase</keyword>
<dbReference type="PROSITE" id="PS01232">
    <property type="entry name" value="PNP_UDP_1"/>
    <property type="match status" value="1"/>
</dbReference>
<evidence type="ECO:0000259" key="6">
    <source>
        <dbReference type="Pfam" id="PF01048"/>
    </source>
</evidence>
<feature type="binding site" description="in other chain" evidence="5">
    <location>
        <position position="21"/>
    </location>
    <ligand>
        <name>phosphate</name>
        <dbReference type="ChEBI" id="CHEBI:43474"/>
        <note>ligand shared between dimeric partners</note>
    </ligand>
</feature>
<comment type="function">
    <text evidence="5">Catalyzes the reversible phosphorolytic breakdown of the N-glycosidic bond in the beta-(deoxy)ribonucleoside molecules, with the formation of the corresponding free purine bases and pentose-1-phosphate.</text>
</comment>
<feature type="binding site" evidence="5">
    <location>
        <position position="44"/>
    </location>
    <ligand>
        <name>phosphate</name>
        <dbReference type="ChEBI" id="CHEBI:43474"/>
        <note>ligand shared between dimeric partners</note>
    </ligand>
</feature>
<dbReference type="RefSeq" id="WP_057755566.1">
    <property type="nucleotide sequence ID" value="NZ_JQBP01000004.1"/>
</dbReference>
<dbReference type="PANTHER" id="PTHR43691">
    <property type="entry name" value="URIDINE PHOSPHORYLASE"/>
    <property type="match status" value="1"/>
</dbReference>
<feature type="binding site" description="in other chain" evidence="5">
    <location>
        <begin position="180"/>
        <end position="182"/>
    </location>
    <ligand>
        <name>a purine D-ribonucleoside</name>
        <dbReference type="ChEBI" id="CHEBI:142355"/>
        <note>ligand shared between dimeric partners</note>
    </ligand>
</feature>
<dbReference type="Gene3D" id="3.40.50.1580">
    <property type="entry name" value="Nucleoside phosphorylase domain"/>
    <property type="match status" value="1"/>
</dbReference>
<dbReference type="InterPro" id="IPR004402">
    <property type="entry name" value="DeoD-type"/>
</dbReference>
<comment type="caution">
    <text evidence="7">The sequence shown here is derived from an EMBL/GenBank/DDBJ whole genome shotgun (WGS) entry which is preliminary data.</text>
</comment>
<comment type="subunit">
    <text evidence="5">Homohexamer; trimer of homodimers.</text>
</comment>
<dbReference type="GO" id="GO:0005829">
    <property type="term" value="C:cytosol"/>
    <property type="evidence" value="ECO:0007669"/>
    <property type="project" value="TreeGrafter"/>
</dbReference>
<feature type="domain" description="Nucleoside phosphorylase" evidence="6">
    <location>
        <begin position="17"/>
        <end position="214"/>
    </location>
</feature>
<dbReference type="Proteomes" id="UP000051655">
    <property type="component" value="Unassembled WGS sequence"/>
</dbReference>
<dbReference type="InterPro" id="IPR000845">
    <property type="entry name" value="Nucleoside_phosphorylase_d"/>
</dbReference>
<dbReference type="GO" id="GO:0006152">
    <property type="term" value="P:purine nucleoside catabolic process"/>
    <property type="evidence" value="ECO:0007669"/>
    <property type="project" value="TreeGrafter"/>
</dbReference>
<dbReference type="PANTHER" id="PTHR43691:SF11">
    <property type="entry name" value="FI09636P-RELATED"/>
    <property type="match status" value="1"/>
</dbReference>
<evidence type="ECO:0000313" key="8">
    <source>
        <dbReference type="Proteomes" id="UP000051655"/>
    </source>
</evidence>
<protein>
    <recommendedName>
        <fullName evidence="5">Purine nucleoside phosphorylase DeoD-type</fullName>
        <shortName evidence="5">PNP</shortName>
        <ecNumber evidence="5">2.4.2.1</ecNumber>
    </recommendedName>
</protein>
<dbReference type="NCBIfam" id="TIGR00107">
    <property type="entry name" value="deoD"/>
    <property type="match status" value="1"/>
</dbReference>
<evidence type="ECO:0000256" key="2">
    <source>
        <dbReference type="ARBA" id="ARBA00022676"/>
    </source>
</evidence>
<dbReference type="EC" id="2.4.2.1" evidence="5"/>
<feature type="binding site" evidence="5">
    <location>
        <position position="5"/>
    </location>
    <ligand>
        <name>a purine D-ribonucleoside</name>
        <dbReference type="ChEBI" id="CHEBI:142355"/>
        <note>ligand shared between dimeric partners</note>
    </ligand>
</feature>
<evidence type="ECO:0000256" key="3">
    <source>
        <dbReference type="ARBA" id="ARBA00022679"/>
    </source>
</evidence>
<feature type="binding site" description="in other chain" evidence="5">
    <location>
        <position position="25"/>
    </location>
    <ligand>
        <name>phosphate</name>
        <dbReference type="ChEBI" id="CHEBI:43474"/>
        <note>ligand shared between dimeric partners</note>
    </ligand>
</feature>
<dbReference type="Pfam" id="PF01048">
    <property type="entry name" value="PNP_UDP_1"/>
    <property type="match status" value="1"/>
</dbReference>
<dbReference type="SUPFAM" id="SSF53167">
    <property type="entry name" value="Purine and uridine phosphorylases"/>
    <property type="match status" value="1"/>
</dbReference>
<dbReference type="EMBL" id="JQBP01000004">
    <property type="protein sequence ID" value="KRN74866.1"/>
    <property type="molecule type" value="Genomic_DNA"/>
</dbReference>
<sequence>MATPHNEAKMGDYAETVLLPGDPLRAKYIADNFLEDVVQVNGVRGALGFTGTYKGHRISVQGSGMGIPSMSIYINELVKEYGVKTIMRVGSFGGMAPDLQLGDVVLASGGSTDSSVVANTFGPGIYYSTVPDFKLLDIAYHTAKELDIPVTVGNIFAADRFYNDEIDMQKLSDYGVLGTEMEVAGLYLLGAKLKIQTLDILTCSDHIFRGEALSSAERQTSFANMMHVALETAIKNETH</sequence>
<keyword evidence="8" id="KW-1185">Reference proteome</keyword>
<dbReference type="InterPro" id="IPR035994">
    <property type="entry name" value="Nucleoside_phosphorylase_sf"/>
</dbReference>
<reference evidence="7 8" key="1">
    <citation type="journal article" date="2015" name="Genome Announc.">
        <title>Expanding the biotechnology potential of lactobacilli through comparative genomics of 213 strains and associated genera.</title>
        <authorList>
            <person name="Sun Z."/>
            <person name="Harris H.M."/>
            <person name="McCann A."/>
            <person name="Guo C."/>
            <person name="Argimon S."/>
            <person name="Zhang W."/>
            <person name="Yang X."/>
            <person name="Jeffery I.B."/>
            <person name="Cooney J.C."/>
            <person name="Kagawa T.F."/>
            <person name="Liu W."/>
            <person name="Song Y."/>
            <person name="Salvetti E."/>
            <person name="Wrobel A."/>
            <person name="Rasinkangas P."/>
            <person name="Parkhill J."/>
            <person name="Rea M.C."/>
            <person name="O'Sullivan O."/>
            <person name="Ritari J."/>
            <person name="Douillard F.P."/>
            <person name="Paul Ross R."/>
            <person name="Yang R."/>
            <person name="Briner A.E."/>
            <person name="Felis G.E."/>
            <person name="de Vos W.M."/>
            <person name="Barrangou R."/>
            <person name="Klaenhammer T.R."/>
            <person name="Caufield P.W."/>
            <person name="Cui Y."/>
            <person name="Zhang H."/>
            <person name="O'Toole P.W."/>
        </authorList>
    </citation>
    <scope>NUCLEOTIDE SEQUENCE [LARGE SCALE GENOMIC DNA]</scope>
    <source>
        <strain evidence="7 8">DSM 20593</strain>
    </source>
</reference>
<organism evidence="7 8">
    <name type="scientific">Weissella kandleri</name>
    <dbReference type="NCBI Taxonomy" id="1616"/>
    <lineage>
        <taxon>Bacteria</taxon>
        <taxon>Bacillati</taxon>
        <taxon>Bacillota</taxon>
        <taxon>Bacilli</taxon>
        <taxon>Lactobacillales</taxon>
        <taxon>Lactobacillaceae</taxon>
        <taxon>Weissella</taxon>
    </lineage>
</organism>
<comment type="similarity">
    <text evidence="1 5">Belongs to the PNP/UDP phosphorylase family.</text>
</comment>
<dbReference type="AlphaFoldDB" id="A0A0R2JC40"/>
<dbReference type="OrthoDB" id="9782889at2"/>
<dbReference type="CDD" id="cd09006">
    <property type="entry name" value="PNP_EcPNPI-like"/>
    <property type="match status" value="1"/>
</dbReference>
<feature type="active site" description="Proton donor" evidence="5">
    <location>
        <position position="205"/>
    </location>
</feature>
<evidence type="ECO:0000256" key="1">
    <source>
        <dbReference type="ARBA" id="ARBA00010456"/>
    </source>
</evidence>
<feature type="site" description="Important for catalytic activity" evidence="5">
    <location>
        <position position="218"/>
    </location>
</feature>
<dbReference type="PATRIC" id="fig|1616.3.peg.1009"/>
<evidence type="ECO:0000256" key="5">
    <source>
        <dbReference type="HAMAP-Rule" id="MF_01627"/>
    </source>
</evidence>
<evidence type="ECO:0000256" key="4">
    <source>
        <dbReference type="ARBA" id="ARBA00048447"/>
    </source>
</evidence>
<gene>
    <name evidence="5" type="primary">deoD</name>
    <name evidence="7" type="ORF">IV73_GL000989</name>
</gene>
<dbReference type="GO" id="GO:0004731">
    <property type="term" value="F:purine-nucleoside phosphorylase activity"/>
    <property type="evidence" value="ECO:0007669"/>
    <property type="project" value="UniProtKB-UniRule"/>
</dbReference>
<comment type="catalytic activity">
    <reaction evidence="4">
        <text>uridine + phosphate = alpha-D-ribose 1-phosphate + uracil</text>
        <dbReference type="Rhea" id="RHEA:24388"/>
        <dbReference type="ChEBI" id="CHEBI:16704"/>
        <dbReference type="ChEBI" id="CHEBI:17568"/>
        <dbReference type="ChEBI" id="CHEBI:43474"/>
        <dbReference type="ChEBI" id="CHEBI:57720"/>
        <dbReference type="EC" id="2.4.2.3"/>
    </reaction>
</comment>
<accession>A0A0R2JC40</accession>
<dbReference type="GO" id="GO:0004850">
    <property type="term" value="F:uridine phosphorylase activity"/>
    <property type="evidence" value="ECO:0007669"/>
    <property type="project" value="UniProtKB-EC"/>
</dbReference>
<keyword evidence="2 5" id="KW-0328">Glycosyltransferase</keyword>